<evidence type="ECO:0000313" key="2">
    <source>
        <dbReference type="EMBL" id="BAT16970.1"/>
    </source>
</evidence>
<protein>
    <submittedName>
        <fullName evidence="2">Os12g0438200 protein</fullName>
    </submittedName>
</protein>
<proteinExistence type="predicted"/>
<organism evidence="2 3">
    <name type="scientific">Oryza sativa subsp. japonica</name>
    <name type="common">Rice</name>
    <dbReference type="NCBI Taxonomy" id="39947"/>
    <lineage>
        <taxon>Eukaryota</taxon>
        <taxon>Viridiplantae</taxon>
        <taxon>Streptophyta</taxon>
        <taxon>Embryophyta</taxon>
        <taxon>Tracheophyta</taxon>
        <taxon>Spermatophyta</taxon>
        <taxon>Magnoliopsida</taxon>
        <taxon>Liliopsida</taxon>
        <taxon>Poales</taxon>
        <taxon>Poaceae</taxon>
        <taxon>BOP clade</taxon>
        <taxon>Oryzoideae</taxon>
        <taxon>Oryzeae</taxon>
        <taxon>Oryzinae</taxon>
        <taxon>Oryza</taxon>
        <taxon>Oryza sativa</taxon>
    </lineage>
</organism>
<reference evidence="2 3" key="3">
    <citation type="journal article" date="2013" name="Rice">
        <title>Improvement of the Oryza sativa Nipponbare reference genome using next generation sequence and optical map data.</title>
        <authorList>
            <person name="Kawahara Y."/>
            <person name="de la Bastide M."/>
            <person name="Hamilton J.P."/>
            <person name="Kanamori H."/>
            <person name="McCombie W.R."/>
            <person name="Ouyang S."/>
            <person name="Schwartz D.C."/>
            <person name="Tanaka T."/>
            <person name="Wu J."/>
            <person name="Zhou S."/>
            <person name="Childs K.L."/>
            <person name="Davidson R.M."/>
            <person name="Lin H."/>
            <person name="Quesada-Ocampo L."/>
            <person name="Vaillancourt B."/>
            <person name="Sakai H."/>
            <person name="Lee S.S."/>
            <person name="Kim J."/>
            <person name="Numa H."/>
            <person name="Itoh T."/>
            <person name="Buell C.R."/>
            <person name="Matsumoto T."/>
        </authorList>
    </citation>
    <scope>NUCLEOTIDE SEQUENCE [LARGE SCALE GENOMIC DNA]</scope>
    <source>
        <strain evidence="3">cv. Nipponbare</strain>
    </source>
</reference>
<dbReference type="EMBL" id="AP014968">
    <property type="protein sequence ID" value="BAT16970.1"/>
    <property type="molecule type" value="Genomic_DNA"/>
</dbReference>
<dbReference type="Proteomes" id="UP000059680">
    <property type="component" value="Chromosome 12"/>
</dbReference>
<reference evidence="3" key="1">
    <citation type="journal article" date="2005" name="Nature">
        <title>The map-based sequence of the rice genome.</title>
        <authorList>
            <consortium name="International rice genome sequencing project (IRGSP)"/>
            <person name="Matsumoto T."/>
            <person name="Wu J."/>
            <person name="Kanamori H."/>
            <person name="Katayose Y."/>
            <person name="Fujisawa M."/>
            <person name="Namiki N."/>
            <person name="Mizuno H."/>
            <person name="Yamamoto K."/>
            <person name="Antonio B.A."/>
            <person name="Baba T."/>
            <person name="Sakata K."/>
            <person name="Nagamura Y."/>
            <person name="Aoki H."/>
            <person name="Arikawa K."/>
            <person name="Arita K."/>
            <person name="Bito T."/>
            <person name="Chiden Y."/>
            <person name="Fujitsuka N."/>
            <person name="Fukunaka R."/>
            <person name="Hamada M."/>
            <person name="Harada C."/>
            <person name="Hayashi A."/>
            <person name="Hijishita S."/>
            <person name="Honda M."/>
            <person name="Hosokawa S."/>
            <person name="Ichikawa Y."/>
            <person name="Idonuma A."/>
            <person name="Iijima M."/>
            <person name="Ikeda M."/>
            <person name="Ikeno M."/>
            <person name="Ito K."/>
            <person name="Ito S."/>
            <person name="Ito T."/>
            <person name="Ito Y."/>
            <person name="Ito Y."/>
            <person name="Iwabuchi A."/>
            <person name="Kamiya K."/>
            <person name="Karasawa W."/>
            <person name="Kurita K."/>
            <person name="Katagiri S."/>
            <person name="Kikuta A."/>
            <person name="Kobayashi H."/>
            <person name="Kobayashi N."/>
            <person name="Machita K."/>
            <person name="Maehara T."/>
            <person name="Masukawa M."/>
            <person name="Mizubayashi T."/>
            <person name="Mukai Y."/>
            <person name="Nagasaki H."/>
            <person name="Nagata Y."/>
            <person name="Naito S."/>
            <person name="Nakashima M."/>
            <person name="Nakama Y."/>
            <person name="Nakamichi Y."/>
            <person name="Nakamura M."/>
            <person name="Meguro A."/>
            <person name="Negishi M."/>
            <person name="Ohta I."/>
            <person name="Ohta T."/>
            <person name="Okamoto M."/>
            <person name="Ono N."/>
            <person name="Saji S."/>
            <person name="Sakaguchi M."/>
            <person name="Sakai K."/>
            <person name="Shibata M."/>
            <person name="Shimokawa T."/>
            <person name="Song J."/>
            <person name="Takazaki Y."/>
            <person name="Terasawa K."/>
            <person name="Tsugane M."/>
            <person name="Tsuji K."/>
            <person name="Ueda S."/>
            <person name="Waki K."/>
            <person name="Yamagata H."/>
            <person name="Yamamoto M."/>
            <person name="Yamamoto S."/>
            <person name="Yamane H."/>
            <person name="Yoshiki S."/>
            <person name="Yoshihara R."/>
            <person name="Yukawa K."/>
            <person name="Zhong H."/>
            <person name="Yano M."/>
            <person name="Yuan Q."/>
            <person name="Ouyang S."/>
            <person name="Liu J."/>
            <person name="Jones K.M."/>
            <person name="Gansberger K."/>
            <person name="Moffat K."/>
            <person name="Hill J."/>
            <person name="Bera J."/>
            <person name="Fadrosh D."/>
            <person name="Jin S."/>
            <person name="Johri S."/>
            <person name="Kim M."/>
            <person name="Overton L."/>
            <person name="Reardon M."/>
            <person name="Tsitrin T."/>
            <person name="Vuong H."/>
            <person name="Weaver B."/>
            <person name="Ciecko A."/>
            <person name="Tallon L."/>
            <person name="Jackson J."/>
            <person name="Pai G."/>
            <person name="Aken S.V."/>
            <person name="Utterback T."/>
            <person name="Reidmuller S."/>
            <person name="Feldblyum T."/>
            <person name="Hsiao J."/>
            <person name="Zismann V."/>
            <person name="Iobst S."/>
            <person name="de Vazeille A.R."/>
            <person name="Buell C.R."/>
            <person name="Ying K."/>
            <person name="Li Y."/>
            <person name="Lu T."/>
            <person name="Huang Y."/>
            <person name="Zhao Q."/>
            <person name="Feng Q."/>
            <person name="Zhang L."/>
            <person name="Zhu J."/>
            <person name="Weng Q."/>
            <person name="Mu J."/>
            <person name="Lu Y."/>
            <person name="Fan D."/>
            <person name="Liu Y."/>
            <person name="Guan J."/>
            <person name="Zhang Y."/>
            <person name="Yu S."/>
            <person name="Liu X."/>
            <person name="Zhang Y."/>
            <person name="Hong G."/>
            <person name="Han B."/>
            <person name="Choisne N."/>
            <person name="Demange N."/>
            <person name="Orjeda G."/>
            <person name="Samain S."/>
            <person name="Cattolico L."/>
            <person name="Pelletier E."/>
            <person name="Couloux A."/>
            <person name="Segurens B."/>
            <person name="Wincker P."/>
            <person name="D'Hont A."/>
            <person name="Scarpelli C."/>
            <person name="Weissenbach J."/>
            <person name="Salanoubat M."/>
            <person name="Quetier F."/>
            <person name="Yu Y."/>
            <person name="Kim H.R."/>
            <person name="Rambo T."/>
            <person name="Currie J."/>
            <person name="Collura K."/>
            <person name="Luo M."/>
            <person name="Yang T."/>
            <person name="Ammiraju J.S.S."/>
            <person name="Engler F."/>
            <person name="Soderlund C."/>
            <person name="Wing R.A."/>
            <person name="Palmer L.E."/>
            <person name="de la Bastide M."/>
            <person name="Spiegel L."/>
            <person name="Nascimento L."/>
            <person name="Zutavern T."/>
            <person name="O'Shaughnessy A."/>
            <person name="Dike S."/>
            <person name="Dedhia N."/>
            <person name="Preston R."/>
            <person name="Balija V."/>
            <person name="McCombie W.R."/>
            <person name="Chow T."/>
            <person name="Chen H."/>
            <person name="Chung M."/>
            <person name="Chen C."/>
            <person name="Shaw J."/>
            <person name="Wu H."/>
            <person name="Hsiao K."/>
            <person name="Chao Y."/>
            <person name="Chu M."/>
            <person name="Cheng C."/>
            <person name="Hour A."/>
            <person name="Lee P."/>
            <person name="Lin S."/>
            <person name="Lin Y."/>
            <person name="Liou J."/>
            <person name="Liu S."/>
            <person name="Hsing Y."/>
            <person name="Raghuvanshi S."/>
            <person name="Mohanty A."/>
            <person name="Bharti A.K."/>
            <person name="Gaur A."/>
            <person name="Gupta V."/>
            <person name="Kumar D."/>
            <person name="Ravi V."/>
            <person name="Vij S."/>
            <person name="Kapur A."/>
            <person name="Khurana P."/>
            <person name="Khurana P."/>
            <person name="Khurana J.P."/>
            <person name="Tyagi A.K."/>
            <person name="Gaikwad K."/>
            <person name="Singh A."/>
            <person name="Dalal V."/>
            <person name="Srivastava S."/>
            <person name="Dixit A."/>
            <person name="Pal A.K."/>
            <person name="Ghazi I.A."/>
            <person name="Yadav M."/>
            <person name="Pandit A."/>
            <person name="Bhargava A."/>
            <person name="Sureshbabu K."/>
            <person name="Batra K."/>
            <person name="Sharma T.R."/>
            <person name="Mohapatra T."/>
            <person name="Singh N.K."/>
            <person name="Messing J."/>
            <person name="Nelson A.B."/>
            <person name="Fuks G."/>
            <person name="Kavchok S."/>
            <person name="Keizer G."/>
            <person name="Linton E."/>
            <person name="Llaca V."/>
            <person name="Song R."/>
            <person name="Tanyolac B."/>
            <person name="Young S."/>
            <person name="Ho-Il K."/>
            <person name="Hahn J.H."/>
            <person name="Sangsakoo G."/>
            <person name="Vanavichit A."/>
            <person name="de Mattos Luiz.A.T."/>
            <person name="Zimmer P.D."/>
            <person name="Malone G."/>
            <person name="Dellagostin O."/>
            <person name="de Oliveira A.C."/>
            <person name="Bevan M."/>
            <person name="Bancroft I."/>
            <person name="Minx P."/>
            <person name="Cordum H."/>
            <person name="Wilson R."/>
            <person name="Cheng Z."/>
            <person name="Jin W."/>
            <person name="Jiang J."/>
            <person name="Leong S.A."/>
            <person name="Iwama H."/>
            <person name="Gojobori T."/>
            <person name="Itoh T."/>
            <person name="Niimura Y."/>
            <person name="Fujii Y."/>
            <person name="Habara T."/>
            <person name="Sakai H."/>
            <person name="Sato Y."/>
            <person name="Wilson G."/>
            <person name="Kumar K."/>
            <person name="McCouch S."/>
            <person name="Juretic N."/>
            <person name="Hoen D."/>
            <person name="Wright S."/>
            <person name="Bruskiewich R."/>
            <person name="Bureau T."/>
            <person name="Miyao A."/>
            <person name="Hirochika H."/>
            <person name="Nishikawa T."/>
            <person name="Kadowaki K."/>
            <person name="Sugiura M."/>
            <person name="Burr B."/>
            <person name="Sasaki T."/>
        </authorList>
    </citation>
    <scope>NUCLEOTIDE SEQUENCE [LARGE SCALE GENOMIC DNA]</scope>
    <source>
        <strain evidence="3">cv. Nipponbare</strain>
    </source>
</reference>
<reference evidence="2 3" key="2">
    <citation type="journal article" date="2013" name="Plant Cell Physiol.">
        <title>Rice Annotation Project Database (RAP-DB): an integrative and interactive database for rice genomics.</title>
        <authorList>
            <person name="Sakai H."/>
            <person name="Lee S.S."/>
            <person name="Tanaka T."/>
            <person name="Numa H."/>
            <person name="Kim J."/>
            <person name="Kawahara Y."/>
            <person name="Wakimoto H."/>
            <person name="Yang C.C."/>
            <person name="Iwamoto M."/>
            <person name="Abe T."/>
            <person name="Yamada Y."/>
            <person name="Muto A."/>
            <person name="Inokuchi H."/>
            <person name="Ikemura T."/>
            <person name="Matsumoto T."/>
            <person name="Sasaki T."/>
            <person name="Itoh T."/>
        </authorList>
    </citation>
    <scope>NUCLEOTIDE SEQUENCE [LARGE SCALE GENOMIC DNA]</scope>
    <source>
        <strain evidence="3">cv. Nipponbare</strain>
    </source>
</reference>
<accession>A0A0N7KTZ2</accession>
<gene>
    <name evidence="2" type="ordered locus">Os12g0438200</name>
    <name evidence="2" type="ORF">OSNPB_120438200</name>
</gene>
<keyword evidence="3" id="KW-1185">Reference proteome</keyword>
<evidence type="ECO:0000256" key="1">
    <source>
        <dbReference type="SAM" id="MobiDB-lite"/>
    </source>
</evidence>
<feature type="region of interest" description="Disordered" evidence="1">
    <location>
        <begin position="10"/>
        <end position="31"/>
    </location>
</feature>
<dbReference type="PaxDb" id="39947-A0A0N7KTZ2"/>
<sequence>MLMWQPCWINKGRPRSSGTRRTKERDTEDTNGQGMVRRHLTTLWQPLMRMNGGQRRASRVNDNDSALTRLEKEEVVTEFPCVLQMPMAASAGIIGAARLETTGIFREVEAGRTAAAVPKEEVALTDDYRGNDTARPERRRWWRRENEHAGRRLGYGTSSDKGMLFISQGGSDRWGFDS</sequence>
<dbReference type="AlphaFoldDB" id="A0A0N7KTZ2"/>
<evidence type="ECO:0000313" key="3">
    <source>
        <dbReference type="Proteomes" id="UP000059680"/>
    </source>
</evidence>
<dbReference type="InParanoid" id="A0A0N7KTZ2"/>
<name>A0A0N7KTZ2_ORYSJ</name>